<dbReference type="InterPro" id="IPR036388">
    <property type="entry name" value="WH-like_DNA-bd_sf"/>
</dbReference>
<feature type="domain" description="HTH iclR-type" evidence="4">
    <location>
        <begin position="20"/>
        <end position="82"/>
    </location>
</feature>
<keyword evidence="3" id="KW-0804">Transcription</keyword>
<evidence type="ECO:0000313" key="7">
    <source>
        <dbReference type="Proteomes" id="UP001553161"/>
    </source>
</evidence>
<protein>
    <submittedName>
        <fullName evidence="6">IclR family transcriptional regulator</fullName>
    </submittedName>
</protein>
<keyword evidence="2" id="KW-0238">DNA-binding</keyword>
<dbReference type="InterPro" id="IPR050707">
    <property type="entry name" value="HTH_MetabolicPath_Reg"/>
</dbReference>
<evidence type="ECO:0000256" key="3">
    <source>
        <dbReference type="ARBA" id="ARBA00023163"/>
    </source>
</evidence>
<dbReference type="InterPro" id="IPR029016">
    <property type="entry name" value="GAF-like_dom_sf"/>
</dbReference>
<evidence type="ECO:0000256" key="1">
    <source>
        <dbReference type="ARBA" id="ARBA00023015"/>
    </source>
</evidence>
<sequence>MPSKIAKSAATPDTKEKSAVPAVEKALDVLEVLADSAQGMTMNEIVETLGRTMGELYRVVVYLADRGYVEQNPDTGRYALTMRLFELSHRHEPTERLVRNAIPLLERIADRTEQSCHLGIVNRSNVLVLASVRSPRPASYSVRTGAIFPAIKTSTGNVILAFSGKDTQRRYIGRLSPEDRAGLKERFDVIFRKGYEDWPSEIVEGVQNLCVPVFDKLGVVAALTIGFIDQSNPPMTPEEALTELRVAGDELTQSLGGVPLSRRAAE</sequence>
<keyword evidence="1" id="KW-0805">Transcription regulation</keyword>
<dbReference type="PROSITE" id="PS51078">
    <property type="entry name" value="ICLR_ED"/>
    <property type="match status" value="1"/>
</dbReference>
<proteinExistence type="predicted"/>
<dbReference type="PANTHER" id="PTHR30136">
    <property type="entry name" value="HELIX-TURN-HELIX TRANSCRIPTIONAL REGULATOR, ICLR FAMILY"/>
    <property type="match status" value="1"/>
</dbReference>
<dbReference type="SMART" id="SM00346">
    <property type="entry name" value="HTH_ICLR"/>
    <property type="match status" value="1"/>
</dbReference>
<evidence type="ECO:0000259" key="5">
    <source>
        <dbReference type="PROSITE" id="PS51078"/>
    </source>
</evidence>
<accession>A0ABV3L904</accession>
<dbReference type="InterPro" id="IPR014757">
    <property type="entry name" value="Tscrpt_reg_IclR_C"/>
</dbReference>
<evidence type="ECO:0000256" key="2">
    <source>
        <dbReference type="ARBA" id="ARBA00023125"/>
    </source>
</evidence>
<dbReference type="InterPro" id="IPR036390">
    <property type="entry name" value="WH_DNA-bd_sf"/>
</dbReference>
<dbReference type="EMBL" id="JBFBVU010000014">
    <property type="protein sequence ID" value="MEV8467520.1"/>
    <property type="molecule type" value="Genomic_DNA"/>
</dbReference>
<dbReference type="PANTHER" id="PTHR30136:SF7">
    <property type="entry name" value="HTH-TYPE TRANSCRIPTIONAL REGULATOR KDGR-RELATED"/>
    <property type="match status" value="1"/>
</dbReference>
<keyword evidence="7" id="KW-1185">Reference proteome</keyword>
<dbReference type="Gene3D" id="1.10.10.10">
    <property type="entry name" value="Winged helix-like DNA-binding domain superfamily/Winged helix DNA-binding domain"/>
    <property type="match status" value="1"/>
</dbReference>
<dbReference type="SUPFAM" id="SSF46785">
    <property type="entry name" value="Winged helix' DNA-binding domain"/>
    <property type="match status" value="1"/>
</dbReference>
<dbReference type="InterPro" id="IPR005471">
    <property type="entry name" value="Tscrpt_reg_IclR_N"/>
</dbReference>
<dbReference type="Pfam" id="PF09339">
    <property type="entry name" value="HTH_IclR"/>
    <property type="match status" value="1"/>
</dbReference>
<dbReference type="SUPFAM" id="SSF55781">
    <property type="entry name" value="GAF domain-like"/>
    <property type="match status" value="1"/>
</dbReference>
<dbReference type="Gene3D" id="3.30.450.40">
    <property type="match status" value="1"/>
</dbReference>
<name>A0ABV3L904_9RHOB</name>
<comment type="caution">
    <text evidence="6">The sequence shown here is derived from an EMBL/GenBank/DDBJ whole genome shotgun (WGS) entry which is preliminary data.</text>
</comment>
<feature type="domain" description="IclR-ED" evidence="5">
    <location>
        <begin position="83"/>
        <end position="257"/>
    </location>
</feature>
<dbReference type="Proteomes" id="UP001553161">
    <property type="component" value="Unassembled WGS sequence"/>
</dbReference>
<evidence type="ECO:0000259" key="4">
    <source>
        <dbReference type="PROSITE" id="PS51077"/>
    </source>
</evidence>
<evidence type="ECO:0000313" key="6">
    <source>
        <dbReference type="EMBL" id="MEV8467520.1"/>
    </source>
</evidence>
<organism evidence="6 7">
    <name type="scientific">Meridianimarinicoccus marinus</name>
    <dbReference type="NCBI Taxonomy" id="3231483"/>
    <lineage>
        <taxon>Bacteria</taxon>
        <taxon>Pseudomonadati</taxon>
        <taxon>Pseudomonadota</taxon>
        <taxon>Alphaproteobacteria</taxon>
        <taxon>Rhodobacterales</taxon>
        <taxon>Paracoccaceae</taxon>
        <taxon>Meridianimarinicoccus</taxon>
    </lineage>
</organism>
<dbReference type="Pfam" id="PF01614">
    <property type="entry name" value="IclR_C"/>
    <property type="match status" value="1"/>
</dbReference>
<gene>
    <name evidence="6" type="ORF">AB0T83_12100</name>
</gene>
<dbReference type="RefSeq" id="WP_366193358.1">
    <property type="nucleotide sequence ID" value="NZ_JBFBVU010000014.1"/>
</dbReference>
<reference evidence="6 7" key="1">
    <citation type="submission" date="2024-07" db="EMBL/GenBank/DDBJ databases">
        <authorList>
            <person name="Kang M."/>
        </authorList>
    </citation>
    <scope>NUCLEOTIDE SEQUENCE [LARGE SCALE GENOMIC DNA]</scope>
    <source>
        <strain evidence="6 7">DFM31</strain>
    </source>
</reference>
<dbReference type="PROSITE" id="PS51077">
    <property type="entry name" value="HTH_ICLR"/>
    <property type="match status" value="1"/>
</dbReference>